<reference evidence="10 11" key="1">
    <citation type="submission" date="2021-09" db="EMBL/GenBank/DDBJ databases">
        <title>Genomic insights and catalytic innovation underlie evolution of tropane alkaloids biosynthesis.</title>
        <authorList>
            <person name="Wang Y.-J."/>
            <person name="Tian T."/>
            <person name="Huang J.-P."/>
            <person name="Huang S.-X."/>
        </authorList>
    </citation>
    <scope>NUCLEOTIDE SEQUENCE [LARGE SCALE GENOMIC DNA]</scope>
    <source>
        <strain evidence="10">KIB-2018</strain>
        <tissue evidence="10">Leaf</tissue>
    </source>
</reference>
<evidence type="ECO:0000313" key="10">
    <source>
        <dbReference type="EMBL" id="KAJ8747538.1"/>
    </source>
</evidence>
<dbReference type="Gene3D" id="3.40.50.10810">
    <property type="entry name" value="Tandem AAA-ATPase domain"/>
    <property type="match status" value="1"/>
</dbReference>
<dbReference type="PROSITE" id="PS51194">
    <property type="entry name" value="HELICASE_CTER"/>
    <property type="match status" value="1"/>
</dbReference>
<evidence type="ECO:0000256" key="7">
    <source>
        <dbReference type="SAM" id="MobiDB-lite"/>
    </source>
</evidence>
<comment type="subcellular location">
    <subcellularLocation>
        <location evidence="1">Nucleus</location>
    </subcellularLocation>
</comment>
<evidence type="ECO:0000256" key="1">
    <source>
        <dbReference type="ARBA" id="ARBA00004123"/>
    </source>
</evidence>
<feature type="region of interest" description="Disordered" evidence="7">
    <location>
        <begin position="322"/>
        <end position="351"/>
    </location>
</feature>
<dbReference type="CDD" id="cd18793">
    <property type="entry name" value="SF2_C_SNF"/>
    <property type="match status" value="1"/>
</dbReference>
<dbReference type="InterPro" id="IPR027417">
    <property type="entry name" value="P-loop_NTPase"/>
</dbReference>
<comment type="caution">
    <text evidence="10">The sequence shown here is derived from an EMBL/GenBank/DDBJ whole genome shotgun (WGS) entry which is preliminary data.</text>
</comment>
<evidence type="ECO:0000256" key="3">
    <source>
        <dbReference type="ARBA" id="ARBA00022801"/>
    </source>
</evidence>
<feature type="region of interest" description="Disordered" evidence="7">
    <location>
        <begin position="1"/>
        <end position="53"/>
    </location>
</feature>
<feature type="domain" description="Helicase ATP-binding" evidence="8">
    <location>
        <begin position="600"/>
        <end position="804"/>
    </location>
</feature>
<dbReference type="InterPro" id="IPR038718">
    <property type="entry name" value="SNF2-like_sf"/>
</dbReference>
<evidence type="ECO:0000256" key="4">
    <source>
        <dbReference type="ARBA" id="ARBA00022806"/>
    </source>
</evidence>
<feature type="domain" description="Helicase C-terminal" evidence="9">
    <location>
        <begin position="957"/>
        <end position="1122"/>
    </location>
</feature>
<dbReference type="InterPro" id="IPR049730">
    <property type="entry name" value="SNF2/RAD54-like_C"/>
</dbReference>
<dbReference type="EMBL" id="JAIWQS010000152">
    <property type="protein sequence ID" value="KAJ8747538.1"/>
    <property type="molecule type" value="Genomic_DNA"/>
</dbReference>
<dbReference type="PANTHER" id="PTHR45821:SF5">
    <property type="entry name" value="SNF2 DOMAIN-CONTAINING PROTEIN CLASSY 4"/>
    <property type="match status" value="1"/>
</dbReference>
<dbReference type="GO" id="GO:0005524">
    <property type="term" value="F:ATP binding"/>
    <property type="evidence" value="ECO:0007669"/>
    <property type="project" value="UniProtKB-KW"/>
</dbReference>
<proteinExistence type="predicted"/>
<keyword evidence="6" id="KW-0539">Nucleus</keyword>
<dbReference type="Pfam" id="PF00271">
    <property type="entry name" value="Helicase_C"/>
    <property type="match status" value="1"/>
</dbReference>
<evidence type="ECO:0000259" key="9">
    <source>
        <dbReference type="PROSITE" id="PS51194"/>
    </source>
</evidence>
<keyword evidence="11" id="KW-1185">Reference proteome</keyword>
<protein>
    <submittedName>
        <fullName evidence="10">Uncharacterized protein</fullName>
    </submittedName>
</protein>
<dbReference type="Pfam" id="PF00176">
    <property type="entry name" value="SNF2-rel_dom"/>
    <property type="match status" value="1"/>
</dbReference>
<sequence>MDSTLPVARRTRQREVEWFKKRHEEIKRNRQDRRGNAGQSPGSGGLNGGKEIRFNGSGADCRHNLGIGDDVQQVACNSQSVSSDDLGCSDYGEVGGTSSEVSGDSDDEVVLVGESENVVEKDVISIDDIGNDHEVGLNGSVVGESDGLNVKTESMENGCSNFGKRRIDRDESSGIAGRTGLQSSMQEKSEDADGCDISEDNWEASKTSCSDDVVEQNDFVDDEDYVGKKSESTILEEVSRGKEEVDEKEVRKQEISEVELEGKLVSGVDSNSCGNVGFHKKVDCGCRPRQFDCVAKRTRSHFYIEFAKKKVKLGTASHPLSFEEEEHETTSDDGENVDVDNSYSSDATYTPKKGITKSQKVNGMSKHVEDLCGGKPTKRKCIRTLAEHEILKILLDSVLDKVEVPFEDKNEPPSKPTLPLKFTFSNEESIPLETSEEEKELAKLWDEMASALFENDATDNILVENETNISSDSLFDTNTSCGRGDHQIILDEEVGLKCKFCPFVKLEIKFCVPSFGKNPWGKSEGRGYGLMQQNIFDELNHKDSELDCQPGSHPCAPTQGTVWDIIPGIGRDMHAHQLDGFEFLWKNIAGGIYLDKLEKSNTFSGGSGCVISHAPGTGKTRLAIAFIQTYMKLYPTCMPIIIAPRGMLLTWETEFQKWNVDIPFHNLKKRELSGKENEEAVSILEEIKNDHKRRLYIRVVKLLSWMKDSSILGLSYRLFEEIAGERRENKSKVWKKNEDWMREVLLTRPGLVVLDEGHTARNETSSIWKTLSSIKTEKRIILSGTPFQNNFDELFNTLSLTGPKFLDKVSSKCHKPFPSRRNHKRSDTKSKWDSLTSRILNARNLNARNDKAKVDSVEKFKGLIEPFVHVHRGDILQQRLPGLRDSVVILQPHGHQKRLLDAIEGIRDSCQSAFNHEYAVSVVSVHPSLLPKRFETRALIPDQDKLESLKLNTDVGVKTKFLVELMRHSQARNEKVLVFSQFISPLKLIRKQLRSRFNWIKGRDILYMNGKLDIDKRQSLMKDFNDSKSESKVLLASTRACSEGINLVGASRVILLDVVWNPAVERQAISRAYRLGQKKIVYIYHLLASGTMEEEKYCRQVEKERISELVFYSADRDRANGHQSISSDMPDDNKDCILEEMVNRDSLKNMFKKIIYQPKDSHLVKSFAW</sequence>
<evidence type="ECO:0000256" key="6">
    <source>
        <dbReference type="ARBA" id="ARBA00023242"/>
    </source>
</evidence>
<dbReference type="GO" id="GO:0080188">
    <property type="term" value="P:gene silencing by siRNA-directed DNA methylation"/>
    <property type="evidence" value="ECO:0007669"/>
    <property type="project" value="InterPro"/>
</dbReference>
<dbReference type="InterPro" id="IPR001650">
    <property type="entry name" value="Helicase_C-like"/>
</dbReference>
<dbReference type="GO" id="GO:0004386">
    <property type="term" value="F:helicase activity"/>
    <property type="evidence" value="ECO:0007669"/>
    <property type="project" value="UniProtKB-KW"/>
</dbReference>
<dbReference type="SUPFAM" id="SSF52540">
    <property type="entry name" value="P-loop containing nucleoside triphosphate hydrolases"/>
    <property type="match status" value="2"/>
</dbReference>
<feature type="region of interest" description="Disordered" evidence="7">
    <location>
        <begin position="82"/>
        <end position="107"/>
    </location>
</feature>
<evidence type="ECO:0000313" key="11">
    <source>
        <dbReference type="Proteomes" id="UP001159364"/>
    </source>
</evidence>
<feature type="region of interest" description="Disordered" evidence="7">
    <location>
        <begin position="159"/>
        <end position="199"/>
    </location>
</feature>
<dbReference type="PANTHER" id="PTHR45821">
    <property type="entry name" value="SNF2 DOMAIN-CONTAINING PROTEIN CLASSY 2-RELATED"/>
    <property type="match status" value="1"/>
</dbReference>
<dbReference type="InterPro" id="IPR014001">
    <property type="entry name" value="Helicase_ATP-bd"/>
</dbReference>
<feature type="compositionally biased region" description="Polar residues" evidence="7">
    <location>
        <begin position="339"/>
        <end position="348"/>
    </location>
</feature>
<dbReference type="InterPro" id="IPR000330">
    <property type="entry name" value="SNF2_N"/>
</dbReference>
<dbReference type="InterPro" id="IPR044567">
    <property type="entry name" value="CLSY/DRD1"/>
</dbReference>
<evidence type="ECO:0000256" key="2">
    <source>
        <dbReference type="ARBA" id="ARBA00022741"/>
    </source>
</evidence>
<keyword evidence="5" id="KW-0067">ATP-binding</keyword>
<dbReference type="AlphaFoldDB" id="A0AAV8S5U4"/>
<dbReference type="SMART" id="SM00490">
    <property type="entry name" value="HELICc"/>
    <property type="match status" value="1"/>
</dbReference>
<dbReference type="Proteomes" id="UP001159364">
    <property type="component" value="Unassembled WGS sequence"/>
</dbReference>
<organism evidence="10 11">
    <name type="scientific">Erythroxylum novogranatense</name>
    <dbReference type="NCBI Taxonomy" id="1862640"/>
    <lineage>
        <taxon>Eukaryota</taxon>
        <taxon>Viridiplantae</taxon>
        <taxon>Streptophyta</taxon>
        <taxon>Embryophyta</taxon>
        <taxon>Tracheophyta</taxon>
        <taxon>Spermatophyta</taxon>
        <taxon>Magnoliopsida</taxon>
        <taxon>eudicotyledons</taxon>
        <taxon>Gunneridae</taxon>
        <taxon>Pentapetalae</taxon>
        <taxon>rosids</taxon>
        <taxon>fabids</taxon>
        <taxon>Malpighiales</taxon>
        <taxon>Erythroxylaceae</taxon>
        <taxon>Erythroxylum</taxon>
    </lineage>
</organism>
<gene>
    <name evidence="10" type="ORF">K2173_013073</name>
</gene>
<dbReference type="SMART" id="SM00487">
    <property type="entry name" value="DEXDc"/>
    <property type="match status" value="1"/>
</dbReference>
<keyword evidence="3" id="KW-0378">Hydrolase</keyword>
<keyword evidence="2" id="KW-0547">Nucleotide-binding</keyword>
<keyword evidence="4" id="KW-0347">Helicase</keyword>
<evidence type="ECO:0000256" key="5">
    <source>
        <dbReference type="ARBA" id="ARBA00022840"/>
    </source>
</evidence>
<dbReference type="PROSITE" id="PS51192">
    <property type="entry name" value="HELICASE_ATP_BIND_1"/>
    <property type="match status" value="1"/>
</dbReference>
<dbReference type="GO" id="GO:0016787">
    <property type="term" value="F:hydrolase activity"/>
    <property type="evidence" value="ECO:0007669"/>
    <property type="project" value="UniProtKB-KW"/>
</dbReference>
<accession>A0AAV8S5U4</accession>
<feature type="compositionally biased region" description="Acidic residues" evidence="7">
    <location>
        <begin position="190"/>
        <end position="199"/>
    </location>
</feature>
<feature type="compositionally biased region" description="Basic and acidic residues" evidence="7">
    <location>
        <begin position="13"/>
        <end position="35"/>
    </location>
</feature>
<dbReference type="GO" id="GO:0005634">
    <property type="term" value="C:nucleus"/>
    <property type="evidence" value="ECO:0007669"/>
    <property type="project" value="UniProtKB-SubCell"/>
</dbReference>
<evidence type="ECO:0000259" key="8">
    <source>
        <dbReference type="PROSITE" id="PS51192"/>
    </source>
</evidence>
<dbReference type="Gene3D" id="3.40.50.300">
    <property type="entry name" value="P-loop containing nucleotide triphosphate hydrolases"/>
    <property type="match status" value="1"/>
</dbReference>
<feature type="compositionally biased region" description="Acidic residues" evidence="7">
    <location>
        <begin position="322"/>
        <end position="338"/>
    </location>
</feature>
<name>A0AAV8S5U4_9ROSI</name>